<dbReference type="AlphaFoldDB" id="A0A0V0RWA3"/>
<proteinExistence type="predicted"/>
<gene>
    <name evidence="1" type="ORF">T07_8549</name>
</gene>
<dbReference type="EMBL" id="JYDL01000068">
    <property type="protein sequence ID" value="KRX18750.1"/>
    <property type="molecule type" value="Genomic_DNA"/>
</dbReference>
<comment type="caution">
    <text evidence="1">The sequence shown here is derived from an EMBL/GenBank/DDBJ whole genome shotgun (WGS) entry which is preliminary data.</text>
</comment>
<evidence type="ECO:0000313" key="1">
    <source>
        <dbReference type="EMBL" id="KRX18750.1"/>
    </source>
</evidence>
<protein>
    <submittedName>
        <fullName evidence="1">Uncharacterized protein</fullName>
    </submittedName>
</protein>
<sequence length="111" mass="12631">MIDEAGSYYVCTETSPRCFIIQKNDNGRIVIAFAVADLVHARCYRPLLLMCIALRVRWLYATTIKTQEARKELVEQIRIDSSCIAGTTVSFLRSPAQDDNAWALKMTDKQK</sequence>
<name>A0A0V0RWA3_9BILA</name>
<evidence type="ECO:0000313" key="2">
    <source>
        <dbReference type="Proteomes" id="UP000054630"/>
    </source>
</evidence>
<dbReference type="Proteomes" id="UP000054630">
    <property type="component" value="Unassembled WGS sequence"/>
</dbReference>
<accession>A0A0V0RWA3</accession>
<reference evidence="1 2" key="1">
    <citation type="submission" date="2015-01" db="EMBL/GenBank/DDBJ databases">
        <title>Evolution of Trichinella species and genotypes.</title>
        <authorList>
            <person name="Korhonen P.K."/>
            <person name="Edoardo P."/>
            <person name="Giuseppe L.R."/>
            <person name="Gasser R.B."/>
        </authorList>
    </citation>
    <scope>NUCLEOTIDE SEQUENCE [LARGE SCALE GENOMIC DNA]</scope>
    <source>
        <strain evidence="1">ISS37</strain>
    </source>
</reference>
<organism evidence="1 2">
    <name type="scientific">Trichinella nelsoni</name>
    <dbReference type="NCBI Taxonomy" id="6336"/>
    <lineage>
        <taxon>Eukaryota</taxon>
        <taxon>Metazoa</taxon>
        <taxon>Ecdysozoa</taxon>
        <taxon>Nematoda</taxon>
        <taxon>Enoplea</taxon>
        <taxon>Dorylaimia</taxon>
        <taxon>Trichinellida</taxon>
        <taxon>Trichinellidae</taxon>
        <taxon>Trichinella</taxon>
    </lineage>
</organism>
<keyword evidence="2" id="KW-1185">Reference proteome</keyword>